<protein>
    <recommendedName>
        <fullName evidence="2">Myosin motor domain-containing protein</fullName>
    </recommendedName>
</protein>
<keyword evidence="1" id="KW-0505">Motor protein</keyword>
<sequence length="149" mass="17487">MYRSQMPPDLARLDPRLFCKCLFHALGLNNVDYKFGQTKVFFKPGKFAEFDQLLRRDPAHVKGLVYKVRSWLLKARWRKAQYGAWSVIKQIVRNTDEIYCKEIIFDNIAGDKEFDIFISSQAELRSSQCKESSYCRKCAEETFVDPPKC</sequence>
<dbReference type="GO" id="GO:0003779">
    <property type="term" value="F:actin binding"/>
    <property type="evidence" value="ECO:0007669"/>
    <property type="project" value="UniProtKB-KW"/>
</dbReference>
<name>A0AAD5N9Y9_PARTN</name>
<dbReference type="Gene3D" id="3.30.70.1590">
    <property type="match status" value="1"/>
</dbReference>
<gene>
    <name evidence="3" type="ORF">KIN20_020610</name>
</gene>
<dbReference type="Proteomes" id="UP001196413">
    <property type="component" value="Unassembled WGS sequence"/>
</dbReference>
<evidence type="ECO:0000313" key="3">
    <source>
        <dbReference type="EMBL" id="KAJ1361379.1"/>
    </source>
</evidence>
<keyword evidence="1" id="KW-0009">Actin-binding</keyword>
<reference evidence="3" key="1">
    <citation type="submission" date="2021-06" db="EMBL/GenBank/DDBJ databases">
        <title>Parelaphostrongylus tenuis whole genome reference sequence.</title>
        <authorList>
            <person name="Garwood T.J."/>
            <person name="Larsen P.A."/>
            <person name="Fountain-Jones N.M."/>
            <person name="Garbe J.R."/>
            <person name="Macchietto M.G."/>
            <person name="Kania S.A."/>
            <person name="Gerhold R.W."/>
            <person name="Richards J.E."/>
            <person name="Wolf T.M."/>
        </authorList>
    </citation>
    <scope>NUCLEOTIDE SEQUENCE</scope>
    <source>
        <strain evidence="3">MNPRO001-30</strain>
        <tissue evidence="3">Meninges</tissue>
    </source>
</reference>
<comment type="caution">
    <text evidence="3">The sequence shown here is derived from an EMBL/GenBank/DDBJ whole genome shotgun (WGS) entry which is preliminary data.</text>
</comment>
<dbReference type="GO" id="GO:0003774">
    <property type="term" value="F:cytoskeletal motor activity"/>
    <property type="evidence" value="ECO:0007669"/>
    <property type="project" value="InterPro"/>
</dbReference>
<dbReference type="AlphaFoldDB" id="A0AAD5N9Y9"/>
<keyword evidence="1" id="KW-0518">Myosin</keyword>
<dbReference type="Gene3D" id="6.10.250.2980">
    <property type="match status" value="1"/>
</dbReference>
<dbReference type="InterPro" id="IPR001609">
    <property type="entry name" value="Myosin_head_motor_dom-like"/>
</dbReference>
<organism evidence="3 4">
    <name type="scientific">Parelaphostrongylus tenuis</name>
    <name type="common">Meningeal worm</name>
    <dbReference type="NCBI Taxonomy" id="148309"/>
    <lineage>
        <taxon>Eukaryota</taxon>
        <taxon>Metazoa</taxon>
        <taxon>Ecdysozoa</taxon>
        <taxon>Nematoda</taxon>
        <taxon>Chromadorea</taxon>
        <taxon>Rhabditida</taxon>
        <taxon>Rhabditina</taxon>
        <taxon>Rhabditomorpha</taxon>
        <taxon>Strongyloidea</taxon>
        <taxon>Metastrongylidae</taxon>
        <taxon>Parelaphostrongylus</taxon>
    </lineage>
</organism>
<proteinExistence type="inferred from homology"/>
<accession>A0AAD5N9Y9</accession>
<evidence type="ECO:0000259" key="2">
    <source>
        <dbReference type="PROSITE" id="PS51456"/>
    </source>
</evidence>
<dbReference type="SUPFAM" id="SSF52540">
    <property type="entry name" value="P-loop containing nucleoside triphosphate hydrolases"/>
    <property type="match status" value="1"/>
</dbReference>
<evidence type="ECO:0000313" key="4">
    <source>
        <dbReference type="Proteomes" id="UP001196413"/>
    </source>
</evidence>
<dbReference type="PROSITE" id="PS51456">
    <property type="entry name" value="MYOSIN_MOTOR"/>
    <property type="match status" value="1"/>
</dbReference>
<dbReference type="GO" id="GO:0005524">
    <property type="term" value="F:ATP binding"/>
    <property type="evidence" value="ECO:0007669"/>
    <property type="project" value="InterPro"/>
</dbReference>
<dbReference type="GO" id="GO:0016459">
    <property type="term" value="C:myosin complex"/>
    <property type="evidence" value="ECO:0007669"/>
    <property type="project" value="UniProtKB-KW"/>
</dbReference>
<evidence type="ECO:0000256" key="1">
    <source>
        <dbReference type="PROSITE-ProRule" id="PRU00782"/>
    </source>
</evidence>
<comment type="caution">
    <text evidence="1">Lacks conserved residue(s) required for the propagation of feature annotation.</text>
</comment>
<dbReference type="InterPro" id="IPR027417">
    <property type="entry name" value="P-loop_NTPase"/>
</dbReference>
<comment type="similarity">
    <text evidence="1">Belongs to the TRAFAC class myosin-kinesin ATPase superfamily. Myosin family.</text>
</comment>
<dbReference type="EMBL" id="JAHQIW010004189">
    <property type="protein sequence ID" value="KAJ1361379.1"/>
    <property type="molecule type" value="Genomic_DNA"/>
</dbReference>
<keyword evidence="4" id="KW-1185">Reference proteome</keyword>
<feature type="domain" description="Myosin motor" evidence="2">
    <location>
        <begin position="1"/>
        <end position="55"/>
    </location>
</feature>